<sequence>MVLSDEIMQVLQQGSDEEKELLRLTLQAIHQKRERSSAYLSGFMGLSGQFIDKDTYEFRIPITPFMMNSIGIVHGGIIASLADSTMGSLVNKSIPDGSGAVTSELKINYLRPGIGKELISRAKLVHKGYTLVVSQCEITNERGQKIAFATSTFYVIKKG</sequence>
<dbReference type="PANTHER" id="PTHR21660:SF1">
    <property type="entry name" value="ACYL-COENZYME A THIOESTERASE 13"/>
    <property type="match status" value="1"/>
</dbReference>
<dbReference type="InterPro" id="IPR003736">
    <property type="entry name" value="PAAI_dom"/>
</dbReference>
<evidence type="ECO:0000259" key="3">
    <source>
        <dbReference type="Pfam" id="PF03061"/>
    </source>
</evidence>
<reference evidence="4 5" key="1">
    <citation type="submission" date="2018-06" db="EMBL/GenBank/DDBJ databases">
        <title>Thermoflavimicrobium daqus sp. nov., a thermophilic microbe isolated from Moutai-flavour Daqu.</title>
        <authorList>
            <person name="Wang X."/>
            <person name="Zhou H."/>
        </authorList>
    </citation>
    <scope>NUCLEOTIDE SEQUENCE [LARGE SCALE GENOMIC DNA]</scope>
    <source>
        <strain evidence="4 5">FBKL4.011</strain>
    </source>
</reference>
<accession>A0A364K5V5</accession>
<dbReference type="CDD" id="cd03443">
    <property type="entry name" value="PaaI_thioesterase"/>
    <property type="match status" value="1"/>
</dbReference>
<protein>
    <submittedName>
        <fullName evidence="4">PaaI family thioesterase</fullName>
    </submittedName>
</protein>
<dbReference type="SUPFAM" id="SSF54637">
    <property type="entry name" value="Thioesterase/thiol ester dehydrase-isomerase"/>
    <property type="match status" value="1"/>
</dbReference>
<dbReference type="PANTHER" id="PTHR21660">
    <property type="entry name" value="THIOESTERASE SUPERFAMILY MEMBER-RELATED"/>
    <property type="match status" value="1"/>
</dbReference>
<dbReference type="InterPro" id="IPR006683">
    <property type="entry name" value="Thioestr_dom"/>
</dbReference>
<dbReference type="GO" id="GO:0047617">
    <property type="term" value="F:fatty acyl-CoA hydrolase activity"/>
    <property type="evidence" value="ECO:0007669"/>
    <property type="project" value="InterPro"/>
</dbReference>
<evidence type="ECO:0000256" key="2">
    <source>
        <dbReference type="ARBA" id="ARBA00022801"/>
    </source>
</evidence>
<dbReference type="RefSeq" id="WP_113658281.1">
    <property type="nucleotide sequence ID" value="NZ_KZ845665.1"/>
</dbReference>
<comment type="similarity">
    <text evidence="1">Belongs to the thioesterase PaaI family.</text>
</comment>
<name>A0A364K5V5_9BACL</name>
<feature type="domain" description="Thioesterase" evidence="3">
    <location>
        <begin position="71"/>
        <end position="146"/>
    </location>
</feature>
<dbReference type="Pfam" id="PF03061">
    <property type="entry name" value="4HBT"/>
    <property type="match status" value="1"/>
</dbReference>
<comment type="caution">
    <text evidence="4">The sequence shown here is derived from an EMBL/GenBank/DDBJ whole genome shotgun (WGS) entry which is preliminary data.</text>
</comment>
<evidence type="ECO:0000313" key="5">
    <source>
        <dbReference type="Proteomes" id="UP000251213"/>
    </source>
</evidence>
<dbReference type="Gene3D" id="3.10.129.10">
    <property type="entry name" value="Hotdog Thioesterase"/>
    <property type="match status" value="1"/>
</dbReference>
<proteinExistence type="inferred from homology"/>
<organism evidence="4 5">
    <name type="scientific">Thermoflavimicrobium daqui</name>
    <dbReference type="NCBI Taxonomy" id="2137476"/>
    <lineage>
        <taxon>Bacteria</taxon>
        <taxon>Bacillati</taxon>
        <taxon>Bacillota</taxon>
        <taxon>Bacilli</taxon>
        <taxon>Bacillales</taxon>
        <taxon>Thermoactinomycetaceae</taxon>
        <taxon>Thermoflavimicrobium</taxon>
    </lineage>
</organism>
<dbReference type="NCBIfam" id="TIGR00369">
    <property type="entry name" value="unchar_dom_1"/>
    <property type="match status" value="1"/>
</dbReference>
<dbReference type="EMBL" id="QJKK01000003">
    <property type="protein sequence ID" value="RAL25667.1"/>
    <property type="molecule type" value="Genomic_DNA"/>
</dbReference>
<gene>
    <name evidence="4" type="ORF">DL897_06200</name>
</gene>
<dbReference type="AlphaFoldDB" id="A0A364K5V5"/>
<keyword evidence="5" id="KW-1185">Reference proteome</keyword>
<evidence type="ECO:0000256" key="1">
    <source>
        <dbReference type="ARBA" id="ARBA00008324"/>
    </source>
</evidence>
<dbReference type="InterPro" id="IPR029069">
    <property type="entry name" value="HotDog_dom_sf"/>
</dbReference>
<dbReference type="Proteomes" id="UP000251213">
    <property type="component" value="Unassembled WGS sequence"/>
</dbReference>
<reference evidence="4 5" key="2">
    <citation type="submission" date="2018-06" db="EMBL/GenBank/DDBJ databases">
        <authorList>
            <person name="Zhirakovskaya E."/>
        </authorList>
    </citation>
    <scope>NUCLEOTIDE SEQUENCE [LARGE SCALE GENOMIC DNA]</scope>
    <source>
        <strain evidence="4 5">FBKL4.011</strain>
    </source>
</reference>
<keyword evidence="2" id="KW-0378">Hydrolase</keyword>
<dbReference type="OrthoDB" id="2139465at2"/>
<dbReference type="InterPro" id="IPR039298">
    <property type="entry name" value="ACOT13"/>
</dbReference>
<evidence type="ECO:0000313" key="4">
    <source>
        <dbReference type="EMBL" id="RAL25667.1"/>
    </source>
</evidence>